<sequence length="120" mass="14168">MENILIILSCIGFCRAFYYAIGEPMSTMNENAILYCYTDRISRLIARIHHIPLPGDGTIAYYAVLGYIERYYKFLGFCYICFSFWVGMIFCGFYFHSIHDKVAYFGLFILINFIIRKWTI</sequence>
<gene>
    <name evidence="2" type="ORF">CHRY9293_02823</name>
</gene>
<organism evidence="2 3">
    <name type="scientific">Chryseobacterium potabilaquae</name>
    <dbReference type="NCBI Taxonomy" id="2675057"/>
    <lineage>
        <taxon>Bacteria</taxon>
        <taxon>Pseudomonadati</taxon>
        <taxon>Bacteroidota</taxon>
        <taxon>Flavobacteriia</taxon>
        <taxon>Flavobacteriales</taxon>
        <taxon>Weeksellaceae</taxon>
        <taxon>Chryseobacterium group</taxon>
        <taxon>Chryseobacterium</taxon>
    </lineage>
</organism>
<evidence type="ECO:0000313" key="2">
    <source>
        <dbReference type="EMBL" id="CAA7196748.1"/>
    </source>
</evidence>
<accession>A0A6N4X7P5</accession>
<dbReference type="Proteomes" id="UP000445144">
    <property type="component" value="Unassembled WGS sequence"/>
</dbReference>
<evidence type="ECO:0000313" key="3">
    <source>
        <dbReference type="Proteomes" id="UP000445144"/>
    </source>
</evidence>
<reference evidence="2 3" key="1">
    <citation type="submission" date="2020-01" db="EMBL/GenBank/DDBJ databases">
        <authorList>
            <person name="Rodrigo-Torres L."/>
            <person name="Arahal R. D."/>
            <person name="Lucena T."/>
        </authorList>
    </citation>
    <scope>NUCLEOTIDE SEQUENCE [LARGE SCALE GENOMIC DNA]</scope>
    <source>
        <strain evidence="2 3">CECT 9293</strain>
    </source>
</reference>
<name>A0A6N4X7P5_9FLAO</name>
<keyword evidence="1" id="KW-1133">Transmembrane helix</keyword>
<dbReference type="EMBL" id="CACVBR010000030">
    <property type="protein sequence ID" value="CAA7196748.1"/>
    <property type="molecule type" value="Genomic_DNA"/>
</dbReference>
<keyword evidence="3" id="KW-1185">Reference proteome</keyword>
<feature type="transmembrane region" description="Helical" evidence="1">
    <location>
        <begin position="74"/>
        <end position="95"/>
    </location>
</feature>
<keyword evidence="1" id="KW-0812">Transmembrane</keyword>
<feature type="transmembrane region" description="Helical" evidence="1">
    <location>
        <begin position="102"/>
        <end position="119"/>
    </location>
</feature>
<dbReference type="RefSeq" id="WP_162033517.1">
    <property type="nucleotide sequence ID" value="NZ_CACVBR010000030.1"/>
</dbReference>
<dbReference type="AlphaFoldDB" id="A0A6N4X7P5"/>
<evidence type="ECO:0000256" key="1">
    <source>
        <dbReference type="SAM" id="Phobius"/>
    </source>
</evidence>
<proteinExistence type="predicted"/>
<protein>
    <submittedName>
        <fullName evidence="2">Uncharacterized protein</fullName>
    </submittedName>
</protein>
<keyword evidence="1" id="KW-0472">Membrane</keyword>